<proteinExistence type="predicted"/>
<evidence type="ECO:0000313" key="1">
    <source>
        <dbReference type="EMBL" id="KAK6297043.1"/>
    </source>
</evidence>
<dbReference type="Gene3D" id="2.10.50.10">
    <property type="entry name" value="Tumor Necrosis Factor Receptor, subunit A, domain 2"/>
    <property type="match status" value="2"/>
</dbReference>
<organism evidence="1 2">
    <name type="scientific">Coregonus suidteri</name>
    <dbReference type="NCBI Taxonomy" id="861788"/>
    <lineage>
        <taxon>Eukaryota</taxon>
        <taxon>Metazoa</taxon>
        <taxon>Chordata</taxon>
        <taxon>Craniata</taxon>
        <taxon>Vertebrata</taxon>
        <taxon>Euteleostomi</taxon>
        <taxon>Actinopterygii</taxon>
        <taxon>Neopterygii</taxon>
        <taxon>Teleostei</taxon>
        <taxon>Protacanthopterygii</taxon>
        <taxon>Salmoniformes</taxon>
        <taxon>Salmonidae</taxon>
        <taxon>Coregoninae</taxon>
        <taxon>Coregonus</taxon>
    </lineage>
</organism>
<dbReference type="PANTHER" id="PTHR46104:SF1">
    <property type="entry name" value="GENE 9195-RELATED"/>
    <property type="match status" value="1"/>
</dbReference>
<keyword evidence="2" id="KW-1185">Reference proteome</keyword>
<dbReference type="EMBL" id="JAGTTL010000032">
    <property type="protein sequence ID" value="KAK6297043.1"/>
    <property type="molecule type" value="Genomic_DNA"/>
</dbReference>
<sequence>MPCQPGTFNPLEGQDEATDCRECYPGKACTQVALKAPDVDCMQGPNALTNACPPGTLSNRTDLTDPAQCQRCPARYACLRGTGGSQRPPLSCFPGHYCPPGTMFPTQHKCPEGTWSERSGLEAEGECRPCPRGWYCLAGVWGPTGRCSSGHYCPEGTTYGTQFPCPPGTYSTKMGNGQREDCHFCPGGSYCPEGTSKPTPCPPSTFRRLKGGQSLEDCSVCPAGYFCPLRATISPRVCGAGSYSDKGSVECFPCLQGHYCSNETTSEEAMLSVMVCPPGFLCSQGLAREPQRSAILCPRGFYCPGGGIDPNPIPCPNGTFSRQPGLRDLTECAECPVGKYCYSQQPQEQPIIEPTGSCPNGHYCPLGTGYPYTSPCQSGFYRNNSHGHHGDVCVPCPARYYCASPGTSTPTVCPQGFYCSEGSTVPRPCEEGTYSSRPALSDVSECAPCGGGRYCSGVGRTGPSGDCGEGFYCRERASSAAPLATALASATPSSVLTAHLGSNNTSPTGLCSAGFYCTGGSASPAQNEAEEGHYTLEGAMRPEPCPLGTFQPGRGCSSCLECQRGRLCNQKGMSQPGLCPTGHYCPPGYAGAHPCPPGSYADQPGREEVQHCSPCDAGWFCRRAGLSAPQGLCDPAFYCTSGATTATPVLQMSGVPSWEILPKRGKVFSSAQGFSTVGGLRWRSIALSTRHIQPTTKDRANWSSACFVQQCHPSALPKLARNASLTGQTQCPRCHAGYYCPERTSNYTLFPCPHLASTCPDGTRHATQFPCPRGYYNPEPMTRAWTAVCPVPLDTTVRRRD</sequence>
<reference evidence="1 2" key="1">
    <citation type="submission" date="2021-04" db="EMBL/GenBank/DDBJ databases">
        <authorList>
            <person name="De Guttry C."/>
            <person name="Zahm M."/>
            <person name="Klopp C."/>
            <person name="Cabau C."/>
            <person name="Louis A."/>
            <person name="Berthelot C."/>
            <person name="Parey E."/>
            <person name="Roest Crollius H."/>
            <person name="Montfort J."/>
            <person name="Robinson-Rechavi M."/>
            <person name="Bucao C."/>
            <person name="Bouchez O."/>
            <person name="Gislard M."/>
            <person name="Lluch J."/>
            <person name="Milhes M."/>
            <person name="Lampietro C."/>
            <person name="Lopez Roques C."/>
            <person name="Donnadieu C."/>
            <person name="Braasch I."/>
            <person name="Desvignes T."/>
            <person name="Postlethwait J."/>
            <person name="Bobe J."/>
            <person name="Wedekind C."/>
            <person name="Guiguen Y."/>
        </authorList>
    </citation>
    <scope>NUCLEOTIDE SEQUENCE [LARGE SCALE GENOMIC DNA]</scope>
    <source>
        <strain evidence="1">Cs_M1</strain>
        <tissue evidence="1">Blood</tissue>
    </source>
</reference>
<comment type="caution">
    <text evidence="1">The sequence shown here is derived from an EMBL/GenBank/DDBJ whole genome shotgun (WGS) entry which is preliminary data.</text>
</comment>
<protein>
    <submittedName>
        <fullName evidence="1">Uncharacterized protein</fullName>
    </submittedName>
</protein>
<accession>A0AAN8KSU3</accession>
<dbReference type="PANTHER" id="PTHR46104">
    <property type="entry name" value="GENE 9195-RELATED-RELATED"/>
    <property type="match status" value="1"/>
</dbReference>
<dbReference type="InterPro" id="IPR009030">
    <property type="entry name" value="Growth_fac_rcpt_cys_sf"/>
</dbReference>
<dbReference type="AlphaFoldDB" id="A0AAN8KSU3"/>
<dbReference type="Proteomes" id="UP001356427">
    <property type="component" value="Unassembled WGS sequence"/>
</dbReference>
<name>A0AAN8KSU3_9TELE</name>
<dbReference type="SUPFAM" id="SSF57184">
    <property type="entry name" value="Growth factor receptor domain"/>
    <property type="match status" value="3"/>
</dbReference>
<dbReference type="SMART" id="SM01411">
    <property type="entry name" value="Ephrin_rec_like"/>
    <property type="match status" value="9"/>
</dbReference>
<gene>
    <name evidence="1" type="ORF">J4Q44_G00331850</name>
</gene>
<evidence type="ECO:0000313" key="2">
    <source>
        <dbReference type="Proteomes" id="UP001356427"/>
    </source>
</evidence>